<dbReference type="AlphaFoldDB" id="A0A0N7LA15"/>
<keyword evidence="4" id="KW-1185">Reference proteome</keyword>
<feature type="region of interest" description="Disordered" evidence="1">
    <location>
        <begin position="347"/>
        <end position="380"/>
    </location>
</feature>
<sequence>MPSRLSQSTRRLAPNSYSRNSRISATSSQNGRRSLTQRANTNLREDIEEEEDEEAEDDGAQGGAEDEDDASDGEASLRMQKRRRMNEGSGAKSVADKLGRKEVNRRAQDLIRMALFHEYKRTPLRRDDMNKKVLGKENSRAFPVVYNKAQRLLRATFGYELVELRARGTESQAHLDLLRMQTQSLKEASKKRSKHIEEEEETAKNIPSGSYVLRSLLPPALLNALQTPDAGLVAATASTDAVQHGDPTGVAIDWKRAEGQQAPMGLLYLILSLILLGGRALSDGDFRAQLHRLSLEPSTILPNALCPEHAEQSASLRSSQRTSDRPTLSVFLDQLVRQGYLERVKSAAAPPGTAAGTGTSIKGRRAIASKRKDGEGRPGEVENFEWRWGARAEVEVGEPNIAAFVKEVYLTSEDADDSEDAEPSAATRGSARRSGANAAESRTTQRSNRATQKEALLLRDIERAAGSQLVD</sequence>
<dbReference type="InterPro" id="IPR041899">
    <property type="entry name" value="MAGE_WH2"/>
</dbReference>
<feature type="region of interest" description="Disordered" evidence="1">
    <location>
        <begin position="1"/>
        <end position="100"/>
    </location>
</feature>
<feature type="compositionally biased region" description="Basic and acidic residues" evidence="1">
    <location>
        <begin position="370"/>
        <end position="380"/>
    </location>
</feature>
<organism evidence="3 4">
    <name type="scientific">Ceraceosorus bombacis</name>
    <dbReference type="NCBI Taxonomy" id="401625"/>
    <lineage>
        <taxon>Eukaryota</taxon>
        <taxon>Fungi</taxon>
        <taxon>Dikarya</taxon>
        <taxon>Basidiomycota</taxon>
        <taxon>Ustilaginomycotina</taxon>
        <taxon>Exobasidiomycetes</taxon>
        <taxon>Ceraceosorales</taxon>
        <taxon>Ceraceosoraceae</taxon>
        <taxon>Ceraceosorus</taxon>
    </lineage>
</organism>
<dbReference type="OrthoDB" id="205198at2759"/>
<dbReference type="SMART" id="SM01373">
    <property type="entry name" value="MAGE"/>
    <property type="match status" value="1"/>
</dbReference>
<evidence type="ECO:0000259" key="2">
    <source>
        <dbReference type="PROSITE" id="PS50838"/>
    </source>
</evidence>
<accession>A0A0N7LA15</accession>
<dbReference type="GO" id="GO:0006281">
    <property type="term" value="P:DNA repair"/>
    <property type="evidence" value="ECO:0007669"/>
    <property type="project" value="TreeGrafter"/>
</dbReference>
<name>A0A0N7LA15_9BASI</name>
<feature type="compositionally biased region" description="Low complexity" evidence="1">
    <location>
        <begin position="423"/>
        <end position="442"/>
    </location>
</feature>
<dbReference type="PANTHER" id="PTHR11736:SF14">
    <property type="entry name" value="NSE3 HOMOLOG, SMC5-SMC6 COMPLEX COMPONENT"/>
    <property type="match status" value="1"/>
</dbReference>
<dbReference type="InterPro" id="IPR041898">
    <property type="entry name" value="MAGE_WH1"/>
</dbReference>
<dbReference type="EMBL" id="CCYA01000260">
    <property type="protein sequence ID" value="CEH15322.1"/>
    <property type="molecule type" value="Genomic_DNA"/>
</dbReference>
<dbReference type="InterPro" id="IPR002190">
    <property type="entry name" value="MHD_dom"/>
</dbReference>
<feature type="compositionally biased region" description="Acidic residues" evidence="1">
    <location>
        <begin position="413"/>
        <end position="422"/>
    </location>
</feature>
<feature type="domain" description="MAGE" evidence="2">
    <location>
        <begin position="103"/>
        <end position="164"/>
    </location>
</feature>
<evidence type="ECO:0000256" key="1">
    <source>
        <dbReference type="SAM" id="MobiDB-lite"/>
    </source>
</evidence>
<dbReference type="Gene3D" id="1.10.10.1200">
    <property type="entry name" value="MAGE homology domain, winged helix WH1 motif"/>
    <property type="match status" value="1"/>
</dbReference>
<dbReference type="Gene3D" id="1.10.10.1210">
    <property type="entry name" value="MAGE homology domain, winged helix WH2 motif"/>
    <property type="match status" value="1"/>
</dbReference>
<feature type="compositionally biased region" description="Low complexity" evidence="1">
    <location>
        <begin position="347"/>
        <end position="359"/>
    </location>
</feature>
<protein>
    <submittedName>
        <fullName evidence="3">MAGE</fullName>
    </submittedName>
</protein>
<dbReference type="STRING" id="401625.A0A0N7LA15"/>
<feature type="compositionally biased region" description="Acidic residues" evidence="1">
    <location>
        <begin position="46"/>
        <end position="72"/>
    </location>
</feature>
<dbReference type="PROSITE" id="PS50838">
    <property type="entry name" value="MAGE"/>
    <property type="match status" value="1"/>
</dbReference>
<evidence type="ECO:0000313" key="3">
    <source>
        <dbReference type="EMBL" id="CEH15322.1"/>
    </source>
</evidence>
<dbReference type="PANTHER" id="PTHR11736">
    <property type="entry name" value="MELANOMA-ASSOCIATED ANTIGEN MAGE ANTIGEN"/>
    <property type="match status" value="1"/>
</dbReference>
<dbReference type="Proteomes" id="UP000054845">
    <property type="component" value="Unassembled WGS sequence"/>
</dbReference>
<dbReference type="Pfam" id="PF01454">
    <property type="entry name" value="MAGE"/>
    <property type="match status" value="1"/>
</dbReference>
<proteinExistence type="predicted"/>
<feature type="compositionally biased region" description="Polar residues" evidence="1">
    <location>
        <begin position="1"/>
        <end position="42"/>
    </location>
</feature>
<feature type="region of interest" description="Disordered" evidence="1">
    <location>
        <begin position="413"/>
        <end position="458"/>
    </location>
</feature>
<dbReference type="GO" id="GO:0005634">
    <property type="term" value="C:nucleus"/>
    <property type="evidence" value="ECO:0007669"/>
    <property type="project" value="TreeGrafter"/>
</dbReference>
<dbReference type="InterPro" id="IPR037445">
    <property type="entry name" value="MAGE"/>
</dbReference>
<evidence type="ECO:0000313" key="4">
    <source>
        <dbReference type="Proteomes" id="UP000054845"/>
    </source>
</evidence>
<reference evidence="3 4" key="1">
    <citation type="submission" date="2014-09" db="EMBL/GenBank/DDBJ databases">
        <authorList>
            <person name="Magalhaes I.L.F."/>
            <person name="Oliveira U."/>
            <person name="Santos F.R."/>
            <person name="Vidigal T.H.D.A."/>
            <person name="Brescovit A.D."/>
            <person name="Santos A.J."/>
        </authorList>
    </citation>
    <scope>NUCLEOTIDE SEQUENCE [LARGE SCALE GENOMIC DNA]</scope>
</reference>